<organism evidence="2 3">
    <name type="scientific">Sphingomonas cynarae</name>
    <dbReference type="NCBI Taxonomy" id="930197"/>
    <lineage>
        <taxon>Bacteria</taxon>
        <taxon>Pseudomonadati</taxon>
        <taxon>Pseudomonadota</taxon>
        <taxon>Alphaproteobacteria</taxon>
        <taxon>Sphingomonadales</taxon>
        <taxon>Sphingomonadaceae</taxon>
        <taxon>Sphingomonas</taxon>
    </lineage>
</organism>
<protein>
    <recommendedName>
        <fullName evidence="1">ABM domain-containing protein</fullName>
    </recommendedName>
</protein>
<dbReference type="Proteomes" id="UP001500523">
    <property type="component" value="Unassembled WGS sequence"/>
</dbReference>
<keyword evidence="3" id="KW-1185">Reference proteome</keyword>
<proteinExistence type="predicted"/>
<dbReference type="InterPro" id="IPR052936">
    <property type="entry name" value="Jasmonate_Hydroxylase-like"/>
</dbReference>
<reference evidence="3" key="1">
    <citation type="journal article" date="2019" name="Int. J. Syst. Evol. Microbiol.">
        <title>The Global Catalogue of Microorganisms (GCM) 10K type strain sequencing project: providing services to taxonomists for standard genome sequencing and annotation.</title>
        <authorList>
            <consortium name="The Broad Institute Genomics Platform"/>
            <consortium name="The Broad Institute Genome Sequencing Center for Infectious Disease"/>
            <person name="Wu L."/>
            <person name="Ma J."/>
        </authorList>
    </citation>
    <scope>NUCLEOTIDE SEQUENCE [LARGE SCALE GENOMIC DNA]</scope>
    <source>
        <strain evidence="3">JCM 17498</strain>
    </source>
</reference>
<evidence type="ECO:0000313" key="3">
    <source>
        <dbReference type="Proteomes" id="UP001500523"/>
    </source>
</evidence>
<evidence type="ECO:0000313" key="2">
    <source>
        <dbReference type="EMBL" id="GAA3696492.1"/>
    </source>
</evidence>
<dbReference type="InterPro" id="IPR011008">
    <property type="entry name" value="Dimeric_a/b-barrel"/>
</dbReference>
<dbReference type="InterPro" id="IPR007138">
    <property type="entry name" value="ABM_dom"/>
</dbReference>
<feature type="domain" description="ABM" evidence="1">
    <location>
        <begin position="8"/>
        <end position="80"/>
    </location>
</feature>
<name>A0ABP7CYB2_9SPHN</name>
<dbReference type="EMBL" id="BAABBF010000001">
    <property type="protein sequence ID" value="GAA3696492.1"/>
    <property type="molecule type" value="Genomic_DNA"/>
</dbReference>
<dbReference type="PANTHER" id="PTHR37811">
    <property type="entry name" value="BLL5343 PROTEIN"/>
    <property type="match status" value="1"/>
</dbReference>
<comment type="caution">
    <text evidence="2">The sequence shown here is derived from an EMBL/GenBank/DDBJ whole genome shotgun (WGS) entry which is preliminary data.</text>
</comment>
<dbReference type="Gene3D" id="3.30.70.100">
    <property type="match status" value="1"/>
</dbReference>
<evidence type="ECO:0000259" key="1">
    <source>
        <dbReference type="Pfam" id="PF03992"/>
    </source>
</evidence>
<accession>A0ABP7CYB2</accession>
<dbReference type="PANTHER" id="PTHR37811:SF2">
    <property type="entry name" value="ABM DOMAIN-CONTAINING PROTEIN"/>
    <property type="match status" value="1"/>
</dbReference>
<dbReference type="RefSeq" id="WP_344691676.1">
    <property type="nucleotide sequence ID" value="NZ_BAABBF010000001.1"/>
</dbReference>
<dbReference type="SUPFAM" id="SSF54909">
    <property type="entry name" value="Dimeric alpha+beta barrel"/>
    <property type="match status" value="1"/>
</dbReference>
<gene>
    <name evidence="2" type="ORF">GCM10022268_03810</name>
</gene>
<sequence>MTDRTGQVAVIFSSQRRSDDEADYAAAAAAMDRLAALQPGYCGVDSARGADGFGITVSWWADEAAALAWRGHPDHVAIRDRGRNEWYDGYEVAVTTVGRSYRWARDRGNIPADPSLPS</sequence>
<dbReference type="Pfam" id="PF03992">
    <property type="entry name" value="ABM"/>
    <property type="match status" value="1"/>
</dbReference>